<dbReference type="Pfam" id="PF17906">
    <property type="entry name" value="HTH_48"/>
    <property type="match status" value="1"/>
</dbReference>
<name>A0A564XX35_HYMDI</name>
<evidence type="ECO:0000256" key="1">
    <source>
        <dbReference type="SAM" id="MobiDB-lite"/>
    </source>
</evidence>
<dbReference type="EMBL" id="CABIJS010000007">
    <property type="protein sequence ID" value="VUZ38813.1"/>
    <property type="molecule type" value="Genomic_DNA"/>
</dbReference>
<evidence type="ECO:0000313" key="4">
    <source>
        <dbReference type="Proteomes" id="UP000321570"/>
    </source>
</evidence>
<evidence type="ECO:0000259" key="2">
    <source>
        <dbReference type="Pfam" id="PF17906"/>
    </source>
</evidence>
<organism evidence="3 4">
    <name type="scientific">Hymenolepis diminuta</name>
    <name type="common">Rat tapeworm</name>
    <dbReference type="NCBI Taxonomy" id="6216"/>
    <lineage>
        <taxon>Eukaryota</taxon>
        <taxon>Metazoa</taxon>
        <taxon>Spiralia</taxon>
        <taxon>Lophotrochozoa</taxon>
        <taxon>Platyhelminthes</taxon>
        <taxon>Cestoda</taxon>
        <taxon>Eucestoda</taxon>
        <taxon>Cyclophyllidea</taxon>
        <taxon>Hymenolepididae</taxon>
        <taxon>Hymenolepis</taxon>
    </lineage>
</organism>
<evidence type="ECO:0000313" key="3">
    <source>
        <dbReference type="EMBL" id="VUZ38813.1"/>
    </source>
</evidence>
<dbReference type="Proteomes" id="UP000321570">
    <property type="component" value="Unassembled WGS sequence"/>
</dbReference>
<feature type="region of interest" description="Disordered" evidence="1">
    <location>
        <begin position="95"/>
        <end position="117"/>
    </location>
</feature>
<feature type="compositionally biased region" description="Polar residues" evidence="1">
    <location>
        <begin position="98"/>
        <end position="116"/>
    </location>
</feature>
<dbReference type="Gene3D" id="1.10.10.1450">
    <property type="match status" value="1"/>
</dbReference>
<proteinExistence type="predicted"/>
<dbReference type="InterPro" id="IPR041426">
    <property type="entry name" value="Mos1_HTH"/>
</dbReference>
<sequence>MHLPKPEKDHEFYVKIVGDFHCEPTVENCTGDDAVHGDSDDKDAELWQRTEISEKCMCNHHEFQDHRCVYSDKFVKDILSLCGRWLAEARKTAEKQPIASSSMPSPSTEAEGQSSENQERLAKFDYIEMALKMCILNSKCSKVYIQHRLPVEDDYIAFAFQSELLAAVGCGEKVNGMEMLHVAAGGLMYIPHKEPIRHFSLFESYKRHTASSAAGKTHKETCGNDVVNEKTNRMWFSRFEKNDFSLKGELR</sequence>
<feature type="domain" description="Mos1 transposase HTH" evidence="2">
    <location>
        <begin position="193"/>
        <end position="243"/>
    </location>
</feature>
<dbReference type="AlphaFoldDB" id="A0A564XX35"/>
<protein>
    <recommendedName>
        <fullName evidence="2">Mos1 transposase HTH domain-containing protein</fullName>
    </recommendedName>
</protein>
<gene>
    <name evidence="3" type="ORF">WMSIL1_LOCUS200</name>
</gene>
<keyword evidence="4" id="KW-1185">Reference proteome</keyword>
<accession>A0A564XX35</accession>
<reference evidence="3 4" key="1">
    <citation type="submission" date="2019-07" db="EMBL/GenBank/DDBJ databases">
        <authorList>
            <person name="Jastrzebski P J."/>
            <person name="Paukszto L."/>
            <person name="Jastrzebski P J."/>
        </authorList>
    </citation>
    <scope>NUCLEOTIDE SEQUENCE [LARGE SCALE GENOMIC DNA]</scope>
    <source>
        <strain evidence="3 4">WMS-il1</strain>
    </source>
</reference>